<feature type="transmembrane region" description="Helical" evidence="1">
    <location>
        <begin position="348"/>
        <end position="369"/>
    </location>
</feature>
<dbReference type="GO" id="GO:0005509">
    <property type="term" value="F:calcium ion binding"/>
    <property type="evidence" value="ECO:0007669"/>
    <property type="project" value="InterPro"/>
</dbReference>
<dbReference type="Pfam" id="PF14329">
    <property type="entry name" value="DUF4386"/>
    <property type="match status" value="1"/>
</dbReference>
<dbReference type="AlphaFoldDB" id="A0A819TVC9"/>
<keyword evidence="1" id="KW-1133">Transmembrane helix</keyword>
<dbReference type="Pfam" id="PF00811">
    <property type="entry name" value="Ependymin"/>
    <property type="match status" value="1"/>
</dbReference>
<sequence>MLSFCILCLASVVIAQQPRPCTSPSQWEASVHSSNPKLDADLVGQLSYDSIYQRTRILQHVKVGKTETYYDIITFYDAKLVFIVNMKSGECSRSTFDQPWTDFAIQSDATSLGEAYIGSSTIHNASLFVTIWSGNQTIPFNETARYIQTWTFENCLPVSNIVFEPSGSSKIKKSAMISISQRDAALFAGFSISIMAVHAGFAYAFLLQGFNLPDKTALTTDNTRPPLTSFRFGTFDLLIILIWAVLVAWALHVSLKQVDEPLFSATVWLRISYSLCLETALLSSNAVVLLLNDAKYLSGYGESLFNALVTFFLNKFHYNWSLGLVIFGCHLYLLSYLVFKSDHIPKKFGFLLIIVSLCYIINNWANLLLPNYEKYKTTIEIFLSVPMIVGEMGFGLWLLFKGGIEHED</sequence>
<feature type="transmembrane region" description="Helical" evidence="1">
    <location>
        <begin position="320"/>
        <end position="339"/>
    </location>
</feature>
<dbReference type="InterPro" id="IPR025495">
    <property type="entry name" value="DUF4386"/>
</dbReference>
<organism evidence="3 4">
    <name type="scientific">Adineta steineri</name>
    <dbReference type="NCBI Taxonomy" id="433720"/>
    <lineage>
        <taxon>Eukaryota</taxon>
        <taxon>Metazoa</taxon>
        <taxon>Spiralia</taxon>
        <taxon>Gnathifera</taxon>
        <taxon>Rotifera</taxon>
        <taxon>Eurotatoria</taxon>
        <taxon>Bdelloidea</taxon>
        <taxon>Adinetida</taxon>
        <taxon>Adinetidae</taxon>
        <taxon>Adineta</taxon>
    </lineage>
</organism>
<dbReference type="GO" id="GO:0007160">
    <property type="term" value="P:cell-matrix adhesion"/>
    <property type="evidence" value="ECO:0007669"/>
    <property type="project" value="InterPro"/>
</dbReference>
<dbReference type="GO" id="GO:0005764">
    <property type="term" value="C:lysosome"/>
    <property type="evidence" value="ECO:0007669"/>
    <property type="project" value="TreeGrafter"/>
</dbReference>
<feature type="transmembrane region" description="Helical" evidence="1">
    <location>
        <begin position="271"/>
        <end position="290"/>
    </location>
</feature>
<comment type="caution">
    <text evidence="3">The sequence shown here is derived from an EMBL/GenBank/DDBJ whole genome shotgun (WGS) entry which is preliminary data.</text>
</comment>
<feature type="chain" id="PRO_5032832219" evidence="2">
    <location>
        <begin position="16"/>
        <end position="408"/>
    </location>
</feature>
<protein>
    <submittedName>
        <fullName evidence="3">Uncharacterized protein</fullName>
    </submittedName>
</protein>
<feature type="transmembrane region" description="Helical" evidence="1">
    <location>
        <begin position="228"/>
        <end position="251"/>
    </location>
</feature>
<name>A0A819TVC9_9BILA</name>
<reference evidence="3" key="1">
    <citation type="submission" date="2021-02" db="EMBL/GenBank/DDBJ databases">
        <authorList>
            <person name="Nowell W R."/>
        </authorList>
    </citation>
    <scope>NUCLEOTIDE SEQUENCE</scope>
</reference>
<evidence type="ECO:0000313" key="4">
    <source>
        <dbReference type="Proteomes" id="UP000663881"/>
    </source>
</evidence>
<evidence type="ECO:0000256" key="1">
    <source>
        <dbReference type="SAM" id="Phobius"/>
    </source>
</evidence>
<accession>A0A819TVC9</accession>
<keyword evidence="1" id="KW-0812">Transmembrane</keyword>
<gene>
    <name evidence="3" type="ORF">OKA104_LOCUS34729</name>
</gene>
<keyword evidence="1" id="KW-0472">Membrane</keyword>
<feature type="transmembrane region" description="Helical" evidence="1">
    <location>
        <begin position="184"/>
        <end position="207"/>
    </location>
</feature>
<dbReference type="Proteomes" id="UP000663881">
    <property type="component" value="Unassembled WGS sequence"/>
</dbReference>
<dbReference type="InterPro" id="IPR001299">
    <property type="entry name" value="Ependymin"/>
</dbReference>
<dbReference type="PANTHER" id="PTHR10697">
    <property type="entry name" value="MAMMALIAN EPENDYMIN-RELATED PROTEIN 1"/>
    <property type="match status" value="1"/>
</dbReference>
<evidence type="ECO:0000313" key="3">
    <source>
        <dbReference type="EMBL" id="CAF4083826.1"/>
    </source>
</evidence>
<evidence type="ECO:0000256" key="2">
    <source>
        <dbReference type="SAM" id="SignalP"/>
    </source>
</evidence>
<dbReference type="GO" id="GO:0005576">
    <property type="term" value="C:extracellular region"/>
    <property type="evidence" value="ECO:0007669"/>
    <property type="project" value="InterPro"/>
</dbReference>
<dbReference type="PANTHER" id="PTHR10697:SF1">
    <property type="entry name" value="MAMMALIAN EPENDYMIN-RELATED PROTEIN 1"/>
    <property type="match status" value="1"/>
</dbReference>
<keyword evidence="2" id="KW-0732">Signal</keyword>
<feature type="signal peptide" evidence="2">
    <location>
        <begin position="1"/>
        <end position="15"/>
    </location>
</feature>
<feature type="transmembrane region" description="Helical" evidence="1">
    <location>
        <begin position="381"/>
        <end position="400"/>
    </location>
</feature>
<dbReference type="EMBL" id="CAJOAY010004801">
    <property type="protein sequence ID" value="CAF4083826.1"/>
    <property type="molecule type" value="Genomic_DNA"/>
</dbReference>
<proteinExistence type="predicted"/>